<dbReference type="PANTHER" id="PTHR46173">
    <property type="entry name" value="CCA TRNA NUCLEOTIDYLTRANSFERASE 1, MITOCHONDRIAL"/>
    <property type="match status" value="1"/>
</dbReference>
<dbReference type="Pfam" id="PF01743">
    <property type="entry name" value="PolyA_pol"/>
    <property type="match status" value="1"/>
</dbReference>
<keyword evidence="6" id="KW-0547">Nucleotide-binding</keyword>
<dbReference type="InterPro" id="IPR050264">
    <property type="entry name" value="Bact_CCA-adding_enz_type3_sf"/>
</dbReference>
<feature type="domain" description="Poly A polymerase head" evidence="10">
    <location>
        <begin position="20"/>
        <end position="142"/>
    </location>
</feature>
<feature type="domain" description="tRNA nucleotidyltransferase/poly(A) polymerase RNA and SrmB- binding" evidence="11">
    <location>
        <begin position="173"/>
        <end position="229"/>
    </location>
</feature>
<keyword evidence="5" id="KW-0479">Metal-binding</keyword>
<sequence>MATVQARLVLQALMRTGQEARFVGGCVRDAVLGQEADDVDIATPLPPDEVMRRLKQDGIRVVPTGIRHGTVTAIRDGLAFEITTLRRDVETYGRHARVEFTDDWLEDARRRDFTFNALSLSSEGDLYDPFGGLADLSAGRVRFVGDAEARIREDVLRILRYFRFHARFGKGGVEEEAIAACAAQACLLPTLSGERVREELLRLFATDRAVETWRLMLERGIIQHLLPQATRIETLAALDRLEWMVGEAGPLAHLAALLPRGGEEGRAAALAVADRMRLSNAQRDRLLVLCAPPLAVDAGLDVRARRRALQTVGPELFRDLLLLDTAMRGIPAFEILESLAEAAAWRVIPFPLKGQDAVDRGVPQGPAVGRLLEAVEGWWAGRDYRPGREECLAELERRLAAPPDPSSPDPFSPGPSP</sequence>
<dbReference type="CDD" id="cd05398">
    <property type="entry name" value="NT_ClassII-CCAase"/>
    <property type="match status" value="1"/>
</dbReference>
<dbReference type="PANTHER" id="PTHR46173:SF1">
    <property type="entry name" value="CCA TRNA NUCLEOTIDYLTRANSFERASE 1, MITOCHONDRIAL"/>
    <property type="match status" value="1"/>
</dbReference>
<dbReference type="Pfam" id="PF12627">
    <property type="entry name" value="PolyA_pol_RNAbd"/>
    <property type="match status" value="1"/>
</dbReference>
<feature type="region of interest" description="Disordered" evidence="9">
    <location>
        <begin position="395"/>
        <end position="417"/>
    </location>
</feature>
<comment type="similarity">
    <text evidence="8">Belongs to the tRNA nucleotidyltransferase/poly(A) polymerase family.</text>
</comment>
<evidence type="ECO:0000313" key="12">
    <source>
        <dbReference type="EMBL" id="MFC7332814.1"/>
    </source>
</evidence>
<keyword evidence="2 8" id="KW-0808">Transferase</keyword>
<evidence type="ECO:0000256" key="7">
    <source>
        <dbReference type="ARBA" id="ARBA00022842"/>
    </source>
</evidence>
<proteinExistence type="inferred from homology"/>
<keyword evidence="7" id="KW-0460">Magnesium</keyword>
<evidence type="ECO:0000256" key="9">
    <source>
        <dbReference type="SAM" id="MobiDB-lite"/>
    </source>
</evidence>
<keyword evidence="13" id="KW-1185">Reference proteome</keyword>
<dbReference type="Proteomes" id="UP001596456">
    <property type="component" value="Unassembled WGS sequence"/>
</dbReference>
<accession>A0ABW2KTK9</accession>
<comment type="caution">
    <text evidence="12">The sequence shown here is derived from an EMBL/GenBank/DDBJ whole genome shotgun (WGS) entry which is preliminary data.</text>
</comment>
<protein>
    <submittedName>
        <fullName evidence="12">CCA tRNA nucleotidyltransferase</fullName>
    </submittedName>
</protein>
<evidence type="ECO:0000313" key="13">
    <source>
        <dbReference type="Proteomes" id="UP001596456"/>
    </source>
</evidence>
<dbReference type="Gene3D" id="3.30.460.10">
    <property type="entry name" value="Beta Polymerase, domain 2"/>
    <property type="match status" value="1"/>
</dbReference>
<dbReference type="InterPro" id="IPR043519">
    <property type="entry name" value="NT_sf"/>
</dbReference>
<evidence type="ECO:0000256" key="1">
    <source>
        <dbReference type="ARBA" id="ARBA00001946"/>
    </source>
</evidence>
<dbReference type="SUPFAM" id="SSF81301">
    <property type="entry name" value="Nucleotidyltransferase"/>
    <property type="match status" value="1"/>
</dbReference>
<evidence type="ECO:0000256" key="2">
    <source>
        <dbReference type="ARBA" id="ARBA00022679"/>
    </source>
</evidence>
<dbReference type="InterPro" id="IPR032828">
    <property type="entry name" value="PolyA_RNA-bd"/>
</dbReference>
<dbReference type="EMBL" id="JBHTCM010000007">
    <property type="protein sequence ID" value="MFC7332814.1"/>
    <property type="molecule type" value="Genomic_DNA"/>
</dbReference>
<feature type="compositionally biased region" description="Pro residues" evidence="9">
    <location>
        <begin position="402"/>
        <end position="417"/>
    </location>
</feature>
<evidence type="ECO:0000259" key="11">
    <source>
        <dbReference type="Pfam" id="PF12627"/>
    </source>
</evidence>
<organism evidence="12 13">
    <name type="scientific">Rhodocista pekingensis</name>
    <dbReference type="NCBI Taxonomy" id="201185"/>
    <lineage>
        <taxon>Bacteria</taxon>
        <taxon>Pseudomonadati</taxon>
        <taxon>Pseudomonadota</taxon>
        <taxon>Alphaproteobacteria</taxon>
        <taxon>Rhodospirillales</taxon>
        <taxon>Azospirillaceae</taxon>
        <taxon>Rhodocista</taxon>
    </lineage>
</organism>
<evidence type="ECO:0000256" key="6">
    <source>
        <dbReference type="ARBA" id="ARBA00022741"/>
    </source>
</evidence>
<evidence type="ECO:0000256" key="5">
    <source>
        <dbReference type="ARBA" id="ARBA00022723"/>
    </source>
</evidence>
<evidence type="ECO:0000259" key="10">
    <source>
        <dbReference type="Pfam" id="PF01743"/>
    </source>
</evidence>
<evidence type="ECO:0000256" key="4">
    <source>
        <dbReference type="ARBA" id="ARBA00022695"/>
    </source>
</evidence>
<dbReference type="RefSeq" id="WP_377357492.1">
    <property type="nucleotide sequence ID" value="NZ_JBHTCM010000007.1"/>
</dbReference>
<gene>
    <name evidence="12" type="ORF">ACFQPS_06535</name>
</gene>
<dbReference type="Gene3D" id="1.10.3090.10">
    <property type="entry name" value="cca-adding enzyme, domain 2"/>
    <property type="match status" value="1"/>
</dbReference>
<keyword evidence="4" id="KW-0548">Nucleotidyltransferase</keyword>
<comment type="cofactor">
    <cofactor evidence="1">
        <name>Mg(2+)</name>
        <dbReference type="ChEBI" id="CHEBI:18420"/>
    </cofactor>
</comment>
<dbReference type="SUPFAM" id="SSF81891">
    <property type="entry name" value="Poly A polymerase C-terminal region-like"/>
    <property type="match status" value="1"/>
</dbReference>
<evidence type="ECO:0000256" key="3">
    <source>
        <dbReference type="ARBA" id="ARBA00022694"/>
    </source>
</evidence>
<keyword evidence="8" id="KW-0694">RNA-binding</keyword>
<evidence type="ECO:0000256" key="8">
    <source>
        <dbReference type="RuleBase" id="RU003953"/>
    </source>
</evidence>
<keyword evidence="3" id="KW-0819">tRNA processing</keyword>
<dbReference type="InterPro" id="IPR002646">
    <property type="entry name" value="PolA_pol_head_dom"/>
</dbReference>
<reference evidence="13" key="1">
    <citation type="journal article" date="2019" name="Int. J. Syst. Evol. Microbiol.">
        <title>The Global Catalogue of Microorganisms (GCM) 10K type strain sequencing project: providing services to taxonomists for standard genome sequencing and annotation.</title>
        <authorList>
            <consortium name="The Broad Institute Genomics Platform"/>
            <consortium name="The Broad Institute Genome Sequencing Center for Infectious Disease"/>
            <person name="Wu L."/>
            <person name="Ma J."/>
        </authorList>
    </citation>
    <scope>NUCLEOTIDE SEQUENCE [LARGE SCALE GENOMIC DNA]</scope>
    <source>
        <strain evidence="13">CGMCC 1.16275</strain>
    </source>
</reference>
<name>A0ABW2KTK9_9PROT</name>